<dbReference type="EC" id="3.2.1.22" evidence="4"/>
<name>A0A9E7D2A7_9FLAO</name>
<dbReference type="CDD" id="cd14792">
    <property type="entry name" value="GH27"/>
    <property type="match status" value="1"/>
</dbReference>
<dbReference type="KEGG" id="fbm:MQE35_01370"/>
<evidence type="ECO:0000256" key="4">
    <source>
        <dbReference type="RuleBase" id="RU361168"/>
    </source>
</evidence>
<dbReference type="Gene3D" id="2.60.120.1060">
    <property type="entry name" value="NPCBM/NEW2 domain"/>
    <property type="match status" value="2"/>
</dbReference>
<dbReference type="SUPFAM" id="SSF49785">
    <property type="entry name" value="Galactose-binding domain-like"/>
    <property type="match status" value="2"/>
</dbReference>
<feature type="chain" id="PRO_5039184802" description="Alpha-galactosidase" evidence="5">
    <location>
        <begin position="24"/>
        <end position="622"/>
    </location>
</feature>
<dbReference type="PANTHER" id="PTHR11452:SF42">
    <property type="entry name" value="ALPHA-GALACTOSIDASE"/>
    <property type="match status" value="1"/>
</dbReference>
<comment type="catalytic activity">
    <reaction evidence="4">
        <text>Hydrolysis of terminal, non-reducing alpha-D-galactose residues in alpha-D-galactosides, including galactose oligosaccharides, galactomannans and galactolipids.</text>
        <dbReference type="EC" id="3.2.1.22"/>
    </reaction>
</comment>
<accession>A0A9E7D2A7</accession>
<dbReference type="EMBL" id="CP094358">
    <property type="protein sequence ID" value="UOB17963.1"/>
    <property type="molecule type" value="Genomic_DNA"/>
</dbReference>
<dbReference type="AlphaFoldDB" id="A0A9E7D2A7"/>
<evidence type="ECO:0000313" key="8">
    <source>
        <dbReference type="Proteomes" id="UP000831290"/>
    </source>
</evidence>
<evidence type="ECO:0000259" key="6">
    <source>
        <dbReference type="SMART" id="SM00776"/>
    </source>
</evidence>
<feature type="signal peptide" evidence="5">
    <location>
        <begin position="1"/>
        <end position="23"/>
    </location>
</feature>
<reference evidence="7" key="1">
    <citation type="submission" date="2022-03" db="EMBL/GenBank/DDBJ databases">
        <title>Description of Abyssus ytuae gen. nov., sp. nov., a novel member of the family Flavobacteriaceae isolated from the sediment of Mariana Trench.</title>
        <authorList>
            <person name="Zhang J."/>
            <person name="Xu X."/>
        </authorList>
    </citation>
    <scope>NUCLEOTIDE SEQUENCE</scope>
    <source>
        <strain evidence="7">MT3330</strain>
    </source>
</reference>
<dbReference type="SUPFAM" id="SSF51011">
    <property type="entry name" value="Glycosyl hydrolase domain"/>
    <property type="match status" value="1"/>
</dbReference>
<dbReference type="Proteomes" id="UP000831290">
    <property type="component" value="Chromosome"/>
</dbReference>
<dbReference type="SMART" id="SM00776">
    <property type="entry name" value="NPCBM"/>
    <property type="match status" value="1"/>
</dbReference>
<dbReference type="RefSeq" id="WP_255843816.1">
    <property type="nucleotide sequence ID" value="NZ_CP094358.1"/>
</dbReference>
<dbReference type="InterPro" id="IPR041233">
    <property type="entry name" value="Melibiase_C"/>
</dbReference>
<keyword evidence="4" id="KW-1015">Disulfide bond</keyword>
<comment type="similarity">
    <text evidence="1 4">Belongs to the glycosyl hydrolase 27 family.</text>
</comment>
<keyword evidence="3 4" id="KW-0326">Glycosidase</keyword>
<dbReference type="PANTHER" id="PTHR11452">
    <property type="entry name" value="ALPHA-GALACTOSIDASE/ALPHA-N-ACETYLGALACTOSAMINIDASE"/>
    <property type="match status" value="1"/>
</dbReference>
<dbReference type="PROSITE" id="PS51257">
    <property type="entry name" value="PROKAR_LIPOPROTEIN"/>
    <property type="match status" value="1"/>
</dbReference>
<dbReference type="InterPro" id="IPR013222">
    <property type="entry name" value="Glyco_hyd_98_carb-bd"/>
</dbReference>
<keyword evidence="5" id="KW-0732">Signal</keyword>
<keyword evidence="2 4" id="KW-0378">Hydrolase</keyword>
<dbReference type="SUPFAM" id="SSF51445">
    <property type="entry name" value="(Trans)glycosidases"/>
    <property type="match status" value="1"/>
</dbReference>
<protein>
    <recommendedName>
        <fullName evidence="4">Alpha-galactosidase</fullName>
        <ecNumber evidence="4">3.2.1.22</ecNumber>
    </recommendedName>
    <alternativeName>
        <fullName evidence="4">Melibiase</fullName>
    </alternativeName>
</protein>
<dbReference type="Pfam" id="PF08305">
    <property type="entry name" value="NPCBM"/>
    <property type="match status" value="2"/>
</dbReference>
<evidence type="ECO:0000313" key="7">
    <source>
        <dbReference type="EMBL" id="UOB17963.1"/>
    </source>
</evidence>
<dbReference type="Pfam" id="PF16499">
    <property type="entry name" value="Melibiase_2"/>
    <property type="match status" value="2"/>
</dbReference>
<feature type="domain" description="Glycosyl hydrolase family 98 putative carbohydrate-binding module" evidence="6">
    <location>
        <begin position="471"/>
        <end position="606"/>
    </location>
</feature>
<dbReference type="InterPro" id="IPR013785">
    <property type="entry name" value="Aldolase_TIM"/>
</dbReference>
<evidence type="ECO:0000256" key="3">
    <source>
        <dbReference type="ARBA" id="ARBA00023295"/>
    </source>
</evidence>
<evidence type="ECO:0000256" key="1">
    <source>
        <dbReference type="ARBA" id="ARBA00009743"/>
    </source>
</evidence>
<dbReference type="InterPro" id="IPR008979">
    <property type="entry name" value="Galactose-bd-like_sf"/>
</dbReference>
<gene>
    <name evidence="7" type="ORF">MQE35_01370</name>
</gene>
<evidence type="ECO:0000256" key="2">
    <source>
        <dbReference type="ARBA" id="ARBA00022801"/>
    </source>
</evidence>
<dbReference type="GO" id="GO:0004557">
    <property type="term" value="F:alpha-galactosidase activity"/>
    <property type="evidence" value="ECO:0007669"/>
    <property type="project" value="UniProtKB-EC"/>
</dbReference>
<proteinExistence type="inferred from homology"/>
<dbReference type="InterPro" id="IPR002241">
    <property type="entry name" value="Glyco_hydro_27"/>
</dbReference>
<sequence>MKTINVFSLLIVLALLVACKSNAKKDGIATYVHKEESGFKSWALTPPMGWNSWDCFGPSVVEEEVKANADYMAKHLKDFGWEYVVVDIRWYVDNQTTGHYNAYDKSEFILDEYGRYMPSPKRFPSATNGAGFKPLADYIHSLGLKFGIHIMRGVPKEAVFNKLPVKGTNKTAADIYSTENECTWLKDNYTVVAGKLGAQEYYNSIFDLYAAWGVDFVKVDNLSRPYYSKEIEMIRNAIDQTGRPIVLSMSPGATPIDEHTHATANANMWRTIDDFWDNWAQLNYSFEKCAEWAPYISPGAWPDADMLPMGKFIRGERATNRYTKFTKDEQYTLITLWVMFKSPLMFGGNLPDNDEFTNLLLTNEEVLEVHSKSINNKQWFNKNDLIGWIADDPESGDKFVAIFNSAGDGFVTTKNILYRSGTVSKLTDGFGKDIDIKLPDGSKELYLIVNDGGDGHAYDHANWINPTLYFEDGNTMKLADLTWEEAYAGWGTIGVNKSISEGELNIKGVKYENGIGTHSQSIIRYKLPENTVRFTAFAGLDIGGTSGNHGCTVEFMISNEDPTPKNENPTKIPVNLEEMGFPGKCTIRDLWQKKHLGTFSGSEFSPTINYHGAGLYRISKAK</sequence>
<dbReference type="InterPro" id="IPR038637">
    <property type="entry name" value="NPCBM_sf"/>
</dbReference>
<organism evidence="7 8">
    <name type="scientific">Abyssalbus ytuae</name>
    <dbReference type="NCBI Taxonomy" id="2926907"/>
    <lineage>
        <taxon>Bacteria</taxon>
        <taxon>Pseudomonadati</taxon>
        <taxon>Bacteroidota</taxon>
        <taxon>Flavobacteriia</taxon>
        <taxon>Flavobacteriales</taxon>
        <taxon>Flavobacteriaceae</taxon>
        <taxon>Abyssalbus</taxon>
    </lineage>
</organism>
<keyword evidence="8" id="KW-1185">Reference proteome</keyword>
<dbReference type="Gene3D" id="3.20.20.70">
    <property type="entry name" value="Aldolase class I"/>
    <property type="match status" value="1"/>
</dbReference>
<dbReference type="PRINTS" id="PR00740">
    <property type="entry name" value="GLHYDRLASE27"/>
</dbReference>
<dbReference type="GO" id="GO:0005975">
    <property type="term" value="P:carbohydrate metabolic process"/>
    <property type="evidence" value="ECO:0007669"/>
    <property type="project" value="InterPro"/>
</dbReference>
<dbReference type="InterPro" id="IPR017853">
    <property type="entry name" value="GH"/>
</dbReference>
<dbReference type="Pfam" id="PF17801">
    <property type="entry name" value="Melibiase_C"/>
    <property type="match status" value="1"/>
</dbReference>
<evidence type="ECO:0000256" key="5">
    <source>
        <dbReference type="SAM" id="SignalP"/>
    </source>
</evidence>